<accession>A0A6J7H521</accession>
<dbReference type="EMBL" id="CAFBMR010000025">
    <property type="protein sequence ID" value="CAB4911605.1"/>
    <property type="molecule type" value="Genomic_DNA"/>
</dbReference>
<evidence type="ECO:0000256" key="4">
    <source>
        <dbReference type="ARBA" id="ARBA00022839"/>
    </source>
</evidence>
<protein>
    <submittedName>
        <fullName evidence="7">Unannotated protein</fullName>
    </submittedName>
</protein>
<gene>
    <name evidence="7" type="ORF">UFOPK3610_00838</name>
</gene>
<dbReference type="PANTHER" id="PTHR30008">
    <property type="entry name" value="EXODEOXYRIBONUCLEASE 7 LARGE SUBUNIT"/>
    <property type="match status" value="1"/>
</dbReference>
<keyword evidence="4" id="KW-0269">Exonuclease</keyword>
<evidence type="ECO:0000259" key="6">
    <source>
        <dbReference type="Pfam" id="PF13742"/>
    </source>
</evidence>
<dbReference type="Pfam" id="PF13742">
    <property type="entry name" value="tRNA_anti_2"/>
    <property type="match status" value="1"/>
</dbReference>
<evidence type="ECO:0000313" key="7">
    <source>
        <dbReference type="EMBL" id="CAB4911605.1"/>
    </source>
</evidence>
<evidence type="ECO:0000256" key="3">
    <source>
        <dbReference type="ARBA" id="ARBA00022801"/>
    </source>
</evidence>
<name>A0A6J7H521_9ZZZZ</name>
<dbReference type="AlphaFoldDB" id="A0A6J7H521"/>
<reference evidence="7" key="1">
    <citation type="submission" date="2020-05" db="EMBL/GenBank/DDBJ databases">
        <authorList>
            <person name="Chiriac C."/>
            <person name="Salcher M."/>
            <person name="Ghai R."/>
            <person name="Kavagutti S V."/>
        </authorList>
    </citation>
    <scope>NUCLEOTIDE SEQUENCE</scope>
</reference>
<dbReference type="InterPro" id="IPR003753">
    <property type="entry name" value="Exonuc_VII_L"/>
</dbReference>
<keyword evidence="3" id="KW-0378">Hydrolase</keyword>
<organism evidence="7">
    <name type="scientific">freshwater metagenome</name>
    <dbReference type="NCBI Taxonomy" id="449393"/>
    <lineage>
        <taxon>unclassified sequences</taxon>
        <taxon>metagenomes</taxon>
        <taxon>ecological metagenomes</taxon>
    </lineage>
</organism>
<feature type="domain" description="Exonuclease VII large subunit C-terminal" evidence="5">
    <location>
        <begin position="128"/>
        <end position="325"/>
    </location>
</feature>
<dbReference type="Pfam" id="PF02601">
    <property type="entry name" value="Exonuc_VII_L"/>
    <property type="match status" value="1"/>
</dbReference>
<evidence type="ECO:0000256" key="2">
    <source>
        <dbReference type="ARBA" id="ARBA00022722"/>
    </source>
</evidence>
<evidence type="ECO:0000259" key="5">
    <source>
        <dbReference type="Pfam" id="PF02601"/>
    </source>
</evidence>
<feature type="domain" description="OB-fold nucleic acid binding" evidence="6">
    <location>
        <begin position="18"/>
        <end position="105"/>
    </location>
</feature>
<dbReference type="GO" id="GO:0006308">
    <property type="term" value="P:DNA catabolic process"/>
    <property type="evidence" value="ECO:0007669"/>
    <property type="project" value="InterPro"/>
</dbReference>
<dbReference type="InterPro" id="IPR025824">
    <property type="entry name" value="OB-fold_nuc-bd_dom"/>
</dbReference>
<dbReference type="NCBIfam" id="TIGR00237">
    <property type="entry name" value="xseA"/>
    <property type="match status" value="1"/>
</dbReference>
<proteinExistence type="inferred from homology"/>
<dbReference type="HAMAP" id="MF_00378">
    <property type="entry name" value="Exonuc_7_L"/>
    <property type="match status" value="1"/>
</dbReference>
<evidence type="ECO:0000256" key="1">
    <source>
        <dbReference type="ARBA" id="ARBA00022490"/>
    </source>
</evidence>
<dbReference type="CDD" id="cd04489">
    <property type="entry name" value="ExoVII_LU_OBF"/>
    <property type="match status" value="1"/>
</dbReference>
<dbReference type="GO" id="GO:0008855">
    <property type="term" value="F:exodeoxyribonuclease VII activity"/>
    <property type="evidence" value="ECO:0007669"/>
    <property type="project" value="InterPro"/>
</dbReference>
<dbReference type="PANTHER" id="PTHR30008:SF0">
    <property type="entry name" value="EXODEOXYRIBONUCLEASE 7 LARGE SUBUNIT"/>
    <property type="match status" value="1"/>
</dbReference>
<dbReference type="InterPro" id="IPR020579">
    <property type="entry name" value="Exonuc_VII_lsu_C"/>
</dbReference>
<keyword evidence="2" id="KW-0540">Nuclease</keyword>
<sequence length="380" mass="41826">MTLQTSPEEPAPLRQIARILNDYIGRLGSIWVEGQIAQLRRRPGAQQYLTLRDTDEQFSVSVVISAAALDAVTPAIEEGQRVVVFAKPEYWASQGTLHLRAREIRPVGVGTLLEQLERLKQVLTAEGLFSSDRKKRLPFLPQRIGLICGRAAAAKDDVLVNSRLRWPGVSFEVREVAVQGVACVAEVTEALAELDALADVDVIVIARGGGSFEDLLPFSNEALIRAVSRCHTPVVSAIGHEQDSPLLDLVADLRASTPTDAAKRIVPDVGEELRTITQLQQRGLRVVSNRVEQDSRFIDESRRRIRSTITSRVQHGLVEIDQLSARVRALSPAATLDRGYSIVQHAGVVVRDPQEVPMLGELRIRVARGELTATRTKDES</sequence>
<keyword evidence="1" id="KW-0963">Cytoplasm</keyword>
<dbReference type="GO" id="GO:0003676">
    <property type="term" value="F:nucleic acid binding"/>
    <property type="evidence" value="ECO:0007669"/>
    <property type="project" value="InterPro"/>
</dbReference>
<dbReference type="GO" id="GO:0009318">
    <property type="term" value="C:exodeoxyribonuclease VII complex"/>
    <property type="evidence" value="ECO:0007669"/>
    <property type="project" value="InterPro"/>
</dbReference>